<dbReference type="EMBL" id="NBNE01000910">
    <property type="protein sequence ID" value="OWZ16558.1"/>
    <property type="molecule type" value="Genomic_DNA"/>
</dbReference>
<reference evidence="2" key="1">
    <citation type="submission" date="2017-03" db="EMBL/GenBank/DDBJ databases">
        <title>Phytopthora megakarya and P. palmivora, two closely related causual agents of cacao black pod achieved similar genome size and gene model numbers by different mechanisms.</title>
        <authorList>
            <person name="Ali S."/>
            <person name="Shao J."/>
            <person name="Larry D.J."/>
            <person name="Kronmiller B."/>
            <person name="Shen D."/>
            <person name="Strem M.D."/>
            <person name="Melnick R.L."/>
            <person name="Guiltinan M.J."/>
            <person name="Tyler B.M."/>
            <person name="Meinhardt L.W."/>
            <person name="Bailey B.A."/>
        </authorList>
    </citation>
    <scope>NUCLEOTIDE SEQUENCE [LARGE SCALE GENOMIC DNA]</scope>
    <source>
        <strain evidence="2">zdho120</strain>
    </source>
</reference>
<dbReference type="Proteomes" id="UP000198211">
    <property type="component" value="Unassembled WGS sequence"/>
</dbReference>
<evidence type="ECO:0000313" key="2">
    <source>
        <dbReference type="Proteomes" id="UP000198211"/>
    </source>
</evidence>
<gene>
    <name evidence="1" type="ORF">PHMEG_0009630</name>
</gene>
<sequence length="130" mass="13445">MCFACPDVSSPSICLMAAWLSTCNLYGIFTLSSISLSNSTTPNISAVTSDAATNSASIVDKATLLCFLQIQPTTMPQTISAPPFTDLRSTRSPAKSASLYPSITMVSLLTLPLGACTANLVSPSDSGQSS</sequence>
<dbReference type="AlphaFoldDB" id="A0A225WH42"/>
<proteinExistence type="predicted"/>
<keyword evidence="2" id="KW-1185">Reference proteome</keyword>
<dbReference type="OrthoDB" id="146209at2759"/>
<name>A0A225WH42_9STRA</name>
<comment type="caution">
    <text evidence="1">The sequence shown here is derived from an EMBL/GenBank/DDBJ whole genome shotgun (WGS) entry which is preliminary data.</text>
</comment>
<evidence type="ECO:0000313" key="1">
    <source>
        <dbReference type="EMBL" id="OWZ16558.1"/>
    </source>
</evidence>
<accession>A0A225WH42</accession>
<protein>
    <submittedName>
        <fullName evidence="1">Uncharacterized protein</fullName>
    </submittedName>
</protein>
<organism evidence="1 2">
    <name type="scientific">Phytophthora megakarya</name>
    <dbReference type="NCBI Taxonomy" id="4795"/>
    <lineage>
        <taxon>Eukaryota</taxon>
        <taxon>Sar</taxon>
        <taxon>Stramenopiles</taxon>
        <taxon>Oomycota</taxon>
        <taxon>Peronosporomycetes</taxon>
        <taxon>Peronosporales</taxon>
        <taxon>Peronosporaceae</taxon>
        <taxon>Phytophthora</taxon>
    </lineage>
</organism>